<dbReference type="EMBL" id="KZ349250">
    <property type="protein sequence ID" value="PIO65164.1"/>
    <property type="molecule type" value="Genomic_DNA"/>
</dbReference>
<sequence>MNETIHIFCHYITSASHACVLHRVMVAGYKWTKNWKRVTGKQLALANRRVTMFLLMRVSNFLLSQSEITKEVMTITDLYSILYLKCQTSGEAY</sequence>
<dbReference type="AlphaFoldDB" id="A0A2G9U4R3"/>
<evidence type="ECO:0000313" key="2">
    <source>
        <dbReference type="Proteomes" id="UP000230423"/>
    </source>
</evidence>
<keyword evidence="2" id="KW-1185">Reference proteome</keyword>
<proteinExistence type="predicted"/>
<gene>
    <name evidence="1" type="ORF">TELCIR_13179</name>
</gene>
<name>A0A2G9U4R3_TELCI</name>
<organism evidence="1 2">
    <name type="scientific">Teladorsagia circumcincta</name>
    <name type="common">Brown stomach worm</name>
    <name type="synonym">Ostertagia circumcincta</name>
    <dbReference type="NCBI Taxonomy" id="45464"/>
    <lineage>
        <taxon>Eukaryota</taxon>
        <taxon>Metazoa</taxon>
        <taxon>Ecdysozoa</taxon>
        <taxon>Nematoda</taxon>
        <taxon>Chromadorea</taxon>
        <taxon>Rhabditida</taxon>
        <taxon>Rhabditina</taxon>
        <taxon>Rhabditomorpha</taxon>
        <taxon>Strongyloidea</taxon>
        <taxon>Trichostrongylidae</taxon>
        <taxon>Teladorsagia</taxon>
    </lineage>
</organism>
<evidence type="ECO:0000313" key="1">
    <source>
        <dbReference type="EMBL" id="PIO65164.1"/>
    </source>
</evidence>
<reference evidence="1 2" key="1">
    <citation type="submission" date="2015-09" db="EMBL/GenBank/DDBJ databases">
        <title>Draft genome of the parasitic nematode Teladorsagia circumcincta isolate WARC Sus (inbred).</title>
        <authorList>
            <person name="Mitreva M."/>
        </authorList>
    </citation>
    <scope>NUCLEOTIDE SEQUENCE [LARGE SCALE GENOMIC DNA]</scope>
    <source>
        <strain evidence="1 2">S</strain>
    </source>
</reference>
<dbReference type="Proteomes" id="UP000230423">
    <property type="component" value="Unassembled WGS sequence"/>
</dbReference>
<accession>A0A2G9U4R3</accession>
<protein>
    <submittedName>
        <fullName evidence="1">Uncharacterized protein</fullName>
    </submittedName>
</protein>